<evidence type="ECO:0000256" key="2">
    <source>
        <dbReference type="ARBA" id="ARBA00022857"/>
    </source>
</evidence>
<dbReference type="PROSITE" id="PS00061">
    <property type="entry name" value="ADH_SHORT"/>
    <property type="match status" value="1"/>
</dbReference>
<dbReference type="Proteomes" id="UP000593566">
    <property type="component" value="Unassembled WGS sequence"/>
</dbReference>
<evidence type="ECO:0000259" key="4">
    <source>
        <dbReference type="SMART" id="SM00822"/>
    </source>
</evidence>
<protein>
    <recommendedName>
        <fullName evidence="4">Ketoreductase domain-containing protein</fullName>
    </recommendedName>
</protein>
<keyword evidence="3" id="KW-0560">Oxidoreductase</keyword>
<reference evidence="5 6" key="1">
    <citation type="journal article" date="2020" name="Genomics">
        <title>Complete, high-quality genomes from long-read metagenomic sequencing of two wolf lichen thalli reveals enigmatic genome architecture.</title>
        <authorList>
            <person name="McKenzie S.K."/>
            <person name="Walston R.F."/>
            <person name="Allen J.L."/>
        </authorList>
    </citation>
    <scope>NUCLEOTIDE SEQUENCE [LARGE SCALE GENOMIC DNA]</scope>
    <source>
        <strain evidence="5">WasteWater1</strain>
    </source>
</reference>
<name>A0A8H6FAY2_9LECA</name>
<dbReference type="GO" id="GO:0050664">
    <property type="term" value="F:oxidoreductase activity, acting on NAD(P)H, oxygen as acceptor"/>
    <property type="evidence" value="ECO:0007669"/>
    <property type="project" value="TreeGrafter"/>
</dbReference>
<proteinExistence type="inferred from homology"/>
<feature type="domain" description="Ketoreductase" evidence="4">
    <location>
        <begin position="3"/>
        <end position="221"/>
    </location>
</feature>
<keyword evidence="6" id="KW-1185">Reference proteome</keyword>
<dbReference type="InterPro" id="IPR002347">
    <property type="entry name" value="SDR_fam"/>
</dbReference>
<dbReference type="CDD" id="cd05367">
    <property type="entry name" value="SPR-like_SDR_c"/>
    <property type="match status" value="1"/>
</dbReference>
<keyword evidence="2" id="KW-0521">NADP</keyword>
<dbReference type="Gene3D" id="3.40.50.720">
    <property type="entry name" value="NAD(P)-binding Rossmann-like Domain"/>
    <property type="match status" value="1"/>
</dbReference>
<organism evidence="5 6">
    <name type="scientific">Letharia lupina</name>
    <dbReference type="NCBI Taxonomy" id="560253"/>
    <lineage>
        <taxon>Eukaryota</taxon>
        <taxon>Fungi</taxon>
        <taxon>Dikarya</taxon>
        <taxon>Ascomycota</taxon>
        <taxon>Pezizomycotina</taxon>
        <taxon>Lecanoromycetes</taxon>
        <taxon>OSLEUM clade</taxon>
        <taxon>Lecanoromycetidae</taxon>
        <taxon>Lecanorales</taxon>
        <taxon>Lecanorineae</taxon>
        <taxon>Parmeliaceae</taxon>
        <taxon>Letharia</taxon>
    </lineage>
</organism>
<dbReference type="EMBL" id="JACCJB010000013">
    <property type="protein sequence ID" value="KAF6221705.1"/>
    <property type="molecule type" value="Genomic_DNA"/>
</dbReference>
<gene>
    <name evidence="5" type="ORF">HO133_001673</name>
</gene>
<evidence type="ECO:0000313" key="5">
    <source>
        <dbReference type="EMBL" id="KAF6221705.1"/>
    </source>
</evidence>
<evidence type="ECO:0000256" key="3">
    <source>
        <dbReference type="ARBA" id="ARBA00023002"/>
    </source>
</evidence>
<evidence type="ECO:0000256" key="1">
    <source>
        <dbReference type="ARBA" id="ARBA00006484"/>
    </source>
</evidence>
<comment type="caution">
    <text evidence="5">The sequence shown here is derived from an EMBL/GenBank/DDBJ whole genome shotgun (WGS) entry which is preliminary data.</text>
</comment>
<comment type="similarity">
    <text evidence="1">Belongs to the short-chain dehydrogenases/reductases (SDR) family.</text>
</comment>
<dbReference type="PANTHER" id="PTHR43008">
    <property type="entry name" value="BENZIL REDUCTASE"/>
    <property type="match status" value="1"/>
</dbReference>
<dbReference type="FunFam" id="3.40.50.720:FF:000281">
    <property type="entry name" value="Uncharacterized oxidoreductase YIR035C"/>
    <property type="match status" value="1"/>
</dbReference>
<dbReference type="InterPro" id="IPR036291">
    <property type="entry name" value="NAD(P)-bd_dom_sf"/>
</dbReference>
<dbReference type="SUPFAM" id="SSF51735">
    <property type="entry name" value="NAD(P)-binding Rossmann-fold domains"/>
    <property type="match status" value="1"/>
</dbReference>
<dbReference type="GeneID" id="59330087"/>
<accession>A0A8H6FAY2</accession>
<dbReference type="PANTHER" id="PTHR43008:SF8">
    <property type="entry name" value="BENZIL REDUCTASE ((S)-BENZOIN FORMING) IRC24"/>
    <property type="match status" value="1"/>
</dbReference>
<dbReference type="InterPro" id="IPR057326">
    <property type="entry name" value="KR_dom"/>
</dbReference>
<dbReference type="Pfam" id="PF00106">
    <property type="entry name" value="adh_short"/>
    <property type="match status" value="1"/>
</dbReference>
<dbReference type="InterPro" id="IPR020904">
    <property type="entry name" value="Sc_DH/Rdtase_CS"/>
</dbReference>
<dbReference type="PRINTS" id="PR00081">
    <property type="entry name" value="GDHRDH"/>
</dbReference>
<dbReference type="RefSeq" id="XP_037151140.1">
    <property type="nucleotide sequence ID" value="XM_037292601.1"/>
</dbReference>
<evidence type="ECO:0000313" key="6">
    <source>
        <dbReference type="Proteomes" id="UP000593566"/>
    </source>
</evidence>
<sequence length="251" mass="27198">MAKTVIVTGASKGIGAAIAEFLLKKSHNVVLIARTEQPLEELRTRYPEQVLVLAGDLGDISLAQKAVDSALTRFEALDGVIVNHGMMDPVTKIETSDIGEWKKLFDVNFFSAVAFAKAAIPILRKSHGCVVFTSSGVSTGAYSTWGAYGASKAAINHFARQLAVEEPKVTSVAVRPGVVDTDMQRQLREVHSAVMAAKDNDKFLGLHQAGKLLRPDQPGHVMARMVLDPPKELSGKYVDWESPELARYQAS</sequence>
<dbReference type="AlphaFoldDB" id="A0A8H6FAY2"/>
<dbReference type="SMART" id="SM00822">
    <property type="entry name" value="PKS_KR"/>
    <property type="match status" value="1"/>
</dbReference>